<dbReference type="RefSeq" id="WP_074643033.1">
    <property type="nucleotide sequence ID" value="NZ_FOFU01000004.1"/>
</dbReference>
<dbReference type="InterPro" id="IPR058240">
    <property type="entry name" value="rSAM_sf"/>
</dbReference>
<dbReference type="OrthoDB" id="9801424at2"/>
<reference evidence="1 2" key="1">
    <citation type="submission" date="2016-10" db="EMBL/GenBank/DDBJ databases">
        <authorList>
            <person name="de Groot N.N."/>
        </authorList>
    </citation>
    <scope>NUCLEOTIDE SEQUENCE [LARGE SCALE GENOMIC DNA]</scope>
    <source>
        <strain evidence="1 2">B25</strain>
    </source>
</reference>
<dbReference type="SUPFAM" id="SSF102114">
    <property type="entry name" value="Radical SAM enzymes"/>
    <property type="match status" value="1"/>
</dbReference>
<proteinExistence type="predicted"/>
<accession>A0A1H9FRU1</accession>
<keyword evidence="2" id="KW-1185">Reference proteome</keyword>
<gene>
    <name evidence="1" type="ORF">SAMN04487977_104134</name>
</gene>
<name>A0A1H9FRU1_9SPIR</name>
<sequence length="326" mass="37270">MKEYKFKAEELEAQISHLTEKGITELSVTDEKVSRDKNKLLRLMKLVAQHAPQVFVSFLTEASVIDREVIAAASNIFCSFDIPLVCTEKGGHLLFDKKFYANKARLLNEAGLVFGFHLTYATVPGDSQKLFMERLDFAVQQYPNHIDFPQTENEEVEAKVSGTFSAADIRYCRDTAFACRTFYTAGRAVPWFLSILKPLRIYPSRFFSDFAEWQRVNNCSYKSGFVPEAENHKSIEKMQLLFLDEKYEEKHCHNLITLMHDIVVINGAMSRLAGEGEESEIETSYHPDDLLGPEACDLTAFAEDVCMEQCRVKIFSNGEYPDYEIK</sequence>
<dbReference type="STRING" id="163.SAMN04487775_11111"/>
<protein>
    <submittedName>
        <fullName evidence="1">Uncharacterized protein</fullName>
    </submittedName>
</protein>
<dbReference type="Proteomes" id="UP000182360">
    <property type="component" value="Unassembled WGS sequence"/>
</dbReference>
<organism evidence="1 2">
    <name type="scientific">Treponema bryantii</name>
    <dbReference type="NCBI Taxonomy" id="163"/>
    <lineage>
        <taxon>Bacteria</taxon>
        <taxon>Pseudomonadati</taxon>
        <taxon>Spirochaetota</taxon>
        <taxon>Spirochaetia</taxon>
        <taxon>Spirochaetales</taxon>
        <taxon>Treponemataceae</taxon>
        <taxon>Treponema</taxon>
    </lineage>
</organism>
<dbReference type="AlphaFoldDB" id="A0A1H9FRU1"/>
<evidence type="ECO:0000313" key="2">
    <source>
        <dbReference type="Proteomes" id="UP000182360"/>
    </source>
</evidence>
<dbReference type="EMBL" id="FOFU01000004">
    <property type="protein sequence ID" value="SEQ40489.1"/>
    <property type="molecule type" value="Genomic_DNA"/>
</dbReference>
<evidence type="ECO:0000313" key="1">
    <source>
        <dbReference type="EMBL" id="SEQ40489.1"/>
    </source>
</evidence>